<accession>A0ABY2GYJ2</accession>
<protein>
    <submittedName>
        <fullName evidence="1">Uncharacterized protein</fullName>
    </submittedName>
</protein>
<keyword evidence="2" id="KW-1185">Reference proteome</keyword>
<gene>
    <name evidence="1" type="ORF">CCMA1212_007292</name>
</gene>
<comment type="caution">
    <text evidence="1">The sequence shown here is derived from an EMBL/GenBank/DDBJ whole genome shotgun (WGS) entry which is preliminary data.</text>
</comment>
<sequence>MSWNARISWDGAAGSWEGVYEDAVMPERTKTGEAVRQQQPMSRRGCAGVVWVMPSPDGNGSENEFVQGVADRFIAGTVGVSDKSDED</sequence>
<dbReference type="EMBL" id="PPTA01000010">
    <property type="protein sequence ID" value="TFB00901.1"/>
    <property type="molecule type" value="Genomic_DNA"/>
</dbReference>
<dbReference type="RefSeq" id="XP_073557102.1">
    <property type="nucleotide sequence ID" value="XM_073704463.1"/>
</dbReference>
<dbReference type="Proteomes" id="UP001642720">
    <property type="component" value="Unassembled WGS sequence"/>
</dbReference>
<name>A0ABY2GYJ2_9HYPO</name>
<evidence type="ECO:0000313" key="1">
    <source>
        <dbReference type="EMBL" id="TFB00901.1"/>
    </source>
</evidence>
<dbReference type="GeneID" id="300578913"/>
<evidence type="ECO:0000313" key="2">
    <source>
        <dbReference type="Proteomes" id="UP001642720"/>
    </source>
</evidence>
<organism evidence="1 2">
    <name type="scientific">Trichoderma ghanense</name>
    <dbReference type="NCBI Taxonomy" id="65468"/>
    <lineage>
        <taxon>Eukaryota</taxon>
        <taxon>Fungi</taxon>
        <taxon>Dikarya</taxon>
        <taxon>Ascomycota</taxon>
        <taxon>Pezizomycotina</taxon>
        <taxon>Sordariomycetes</taxon>
        <taxon>Hypocreomycetidae</taxon>
        <taxon>Hypocreales</taxon>
        <taxon>Hypocreaceae</taxon>
        <taxon>Trichoderma</taxon>
    </lineage>
</organism>
<proteinExistence type="predicted"/>
<reference evidence="1 2" key="1">
    <citation type="submission" date="2018-01" db="EMBL/GenBank/DDBJ databases">
        <title>Genome characterization of the sugarcane-associated fungus Trichoderma ghanense CCMA-1212 and their application in lignocelulose bioconversion.</title>
        <authorList>
            <person name="Steindorff A.S."/>
            <person name="Mendes T.D."/>
            <person name="Vilela E.S.D."/>
            <person name="Rodrigues D.S."/>
            <person name="Formighieri E.F."/>
            <person name="Melo I.S."/>
            <person name="Favaro L.C.L."/>
        </authorList>
    </citation>
    <scope>NUCLEOTIDE SEQUENCE [LARGE SCALE GENOMIC DNA]</scope>
    <source>
        <strain evidence="1 2">CCMA-1212</strain>
    </source>
</reference>